<dbReference type="Pfam" id="PF00581">
    <property type="entry name" value="Rhodanese"/>
    <property type="match status" value="4"/>
</dbReference>
<name>A0A7G9RPL1_9BURK</name>
<accession>A0A7G9RPL1</accession>
<dbReference type="PANTHER" id="PTHR43031:SF16">
    <property type="entry name" value="OXIDOREDUCTASE"/>
    <property type="match status" value="1"/>
</dbReference>
<keyword evidence="3" id="KW-1185">Reference proteome</keyword>
<proteinExistence type="predicted"/>
<feature type="domain" description="Rhodanese" evidence="1">
    <location>
        <begin position="16"/>
        <end position="110"/>
    </location>
</feature>
<protein>
    <submittedName>
        <fullName evidence="2">Sulfurtransferase</fullName>
    </submittedName>
</protein>
<dbReference type="KEGG" id="drg:H9K76_01120"/>
<dbReference type="SMART" id="SM00450">
    <property type="entry name" value="RHOD"/>
    <property type="match status" value="4"/>
</dbReference>
<dbReference type="GO" id="GO:0016740">
    <property type="term" value="F:transferase activity"/>
    <property type="evidence" value="ECO:0007669"/>
    <property type="project" value="UniProtKB-KW"/>
</dbReference>
<dbReference type="PROSITE" id="PS50206">
    <property type="entry name" value="RHODANESE_3"/>
    <property type="match status" value="4"/>
</dbReference>
<dbReference type="AlphaFoldDB" id="A0A7G9RPL1"/>
<dbReference type="InterPro" id="IPR036873">
    <property type="entry name" value="Rhodanese-like_dom_sf"/>
</dbReference>
<dbReference type="CDD" id="cd01534">
    <property type="entry name" value="4RHOD_Repeat_3"/>
    <property type="match status" value="1"/>
</dbReference>
<dbReference type="RefSeq" id="WP_187597784.1">
    <property type="nucleotide sequence ID" value="NZ_CP060714.1"/>
</dbReference>
<feature type="domain" description="Rhodanese" evidence="1">
    <location>
        <begin position="384"/>
        <end position="466"/>
    </location>
</feature>
<sequence length="530" mass="57524">MTESISPSTLKNWLHDGREIAVFDVREHGQYGESHLFYATPLPFSRLEVDVLRLVPRKQVRVVVYDGGDDGTAGVAQRAAAALEALGYTDVYVLEGGTAAWRKAGYVLFAGVNLPSKTFGELVEHAYGTPRITAKELAAKQASGEPLVVLDGRPISEFHKMSIPGAICCPNGELAYRIDRLVPDASTPIVINCAGRTRSILGAQTLINLGIPNPVYALENGTQGWYLVDLPLDHGKTRHYAPDSGSDALKPSAARLAERFQVPFVDAATVKQWEQDTSRTLFLCDVRTPEEFKARTLPGAQLTPGGQLMQAADQYVGVRNARLVLFDSDNVRAAVVASWLRQMGHDANVLIGGLDSGLDLAPAQTPRAPSLPEISAEELRQRLLRNEAVVVDLRASMKYRAGHVPGAIWSIRPRLVQDLQGETRSIVLVADEPAVAQWASRELGTSAALLAGGMEAWVASGQPQESSAHVPPDASCIDYLFFVHDRHDGNKEAARQYLAWETGLVQQLDARELAEFHLPHATGEAEVSPG</sequence>
<dbReference type="EMBL" id="CP060714">
    <property type="protein sequence ID" value="QNN57536.1"/>
    <property type="molecule type" value="Genomic_DNA"/>
</dbReference>
<dbReference type="SUPFAM" id="SSF52821">
    <property type="entry name" value="Rhodanese/Cell cycle control phosphatase"/>
    <property type="match status" value="4"/>
</dbReference>
<evidence type="ECO:0000259" key="1">
    <source>
        <dbReference type="PROSITE" id="PS50206"/>
    </source>
</evidence>
<keyword evidence="2" id="KW-0808">Transferase</keyword>
<evidence type="ECO:0000313" key="3">
    <source>
        <dbReference type="Proteomes" id="UP000515811"/>
    </source>
</evidence>
<evidence type="ECO:0000313" key="2">
    <source>
        <dbReference type="EMBL" id="QNN57536.1"/>
    </source>
</evidence>
<dbReference type="Proteomes" id="UP000515811">
    <property type="component" value="Chromosome"/>
</dbReference>
<feature type="domain" description="Rhodanese" evidence="1">
    <location>
        <begin position="143"/>
        <end position="234"/>
    </location>
</feature>
<dbReference type="PANTHER" id="PTHR43031">
    <property type="entry name" value="FAD-DEPENDENT OXIDOREDUCTASE"/>
    <property type="match status" value="1"/>
</dbReference>
<gene>
    <name evidence="2" type="ORF">H9K76_01120</name>
</gene>
<organism evidence="2 3">
    <name type="scientific">Diaphorobacter ruginosibacter</name>
    <dbReference type="NCBI Taxonomy" id="1715720"/>
    <lineage>
        <taxon>Bacteria</taxon>
        <taxon>Pseudomonadati</taxon>
        <taxon>Pseudomonadota</taxon>
        <taxon>Betaproteobacteria</taxon>
        <taxon>Burkholderiales</taxon>
        <taxon>Comamonadaceae</taxon>
        <taxon>Diaphorobacter</taxon>
    </lineage>
</organism>
<feature type="domain" description="Rhodanese" evidence="1">
    <location>
        <begin position="285"/>
        <end position="366"/>
    </location>
</feature>
<dbReference type="InterPro" id="IPR001763">
    <property type="entry name" value="Rhodanese-like_dom"/>
</dbReference>
<reference evidence="2 3" key="1">
    <citation type="submission" date="2020-08" db="EMBL/GenBank/DDBJ databases">
        <title>Genome sequence of Diaphorobacter ruginosibacter DSM 27467T.</title>
        <authorList>
            <person name="Hyun D.-W."/>
            <person name="Bae J.-W."/>
        </authorList>
    </citation>
    <scope>NUCLEOTIDE SEQUENCE [LARGE SCALE GENOMIC DNA]</scope>
    <source>
        <strain evidence="2 3">DSM 27467</strain>
    </source>
</reference>
<dbReference type="Gene3D" id="3.40.250.10">
    <property type="entry name" value="Rhodanese-like domain"/>
    <property type="match status" value="4"/>
</dbReference>
<dbReference type="InterPro" id="IPR050229">
    <property type="entry name" value="GlpE_sulfurtransferase"/>
</dbReference>